<dbReference type="Pfam" id="PF05995">
    <property type="entry name" value="CDO_I"/>
    <property type="match status" value="1"/>
</dbReference>
<evidence type="ECO:0008006" key="9">
    <source>
        <dbReference type="Google" id="ProtNLM"/>
    </source>
</evidence>
<reference evidence="7 8" key="2">
    <citation type="submission" date="2020-03" db="EMBL/GenBank/DDBJ databases">
        <authorList>
            <person name="Ichikawa N."/>
            <person name="Kimura A."/>
            <person name="Kitahashi Y."/>
            <person name="Uohara A."/>
        </authorList>
    </citation>
    <scope>NUCLEOTIDE SEQUENCE [LARGE SCALE GENOMIC DNA]</scope>
    <source>
        <strain evidence="7 8">NBRC 108639</strain>
    </source>
</reference>
<dbReference type="InterPro" id="IPR010300">
    <property type="entry name" value="CDO_1"/>
</dbReference>
<protein>
    <recommendedName>
        <fullName evidence="9">Cysteine dioxygenase</fullName>
    </recommendedName>
</protein>
<keyword evidence="8" id="KW-1185">Reference proteome</keyword>
<dbReference type="EMBL" id="BLPF01000003">
    <property type="protein sequence ID" value="GFJ84535.1"/>
    <property type="molecule type" value="Genomic_DNA"/>
</dbReference>
<reference evidence="7 8" key="1">
    <citation type="submission" date="2020-03" db="EMBL/GenBank/DDBJ databases">
        <title>Whole genome shotgun sequence of Phytohabitans houttuyneae NBRC 108639.</title>
        <authorList>
            <person name="Komaki H."/>
            <person name="Tamura T."/>
        </authorList>
    </citation>
    <scope>NUCLEOTIDE SEQUENCE [LARGE SCALE GENOMIC DNA]</scope>
    <source>
        <strain evidence="7 8">NBRC 108639</strain>
    </source>
</reference>
<accession>A0A6V8KVD2</accession>
<comment type="caution">
    <text evidence="7">The sequence shown here is derived from an EMBL/GenBank/DDBJ whole genome shotgun (WGS) entry which is preliminary data.</text>
</comment>
<evidence type="ECO:0000313" key="7">
    <source>
        <dbReference type="EMBL" id="GFJ84535.1"/>
    </source>
</evidence>
<dbReference type="AlphaFoldDB" id="A0A6V8KVD2"/>
<evidence type="ECO:0000256" key="3">
    <source>
        <dbReference type="ARBA" id="ARBA00022964"/>
    </source>
</evidence>
<dbReference type="CDD" id="cd10548">
    <property type="entry name" value="cupin_CDO"/>
    <property type="match status" value="1"/>
</dbReference>
<evidence type="ECO:0000256" key="2">
    <source>
        <dbReference type="ARBA" id="ARBA00022723"/>
    </source>
</evidence>
<dbReference type="PANTHER" id="PTHR12918">
    <property type="entry name" value="CYSTEINE DIOXYGENASE"/>
    <property type="match status" value="1"/>
</dbReference>
<evidence type="ECO:0000256" key="4">
    <source>
        <dbReference type="ARBA" id="ARBA00023002"/>
    </source>
</evidence>
<keyword evidence="2 6" id="KW-0479">Metal-binding</keyword>
<keyword evidence="4" id="KW-0560">Oxidoreductase</keyword>
<evidence type="ECO:0000313" key="8">
    <source>
        <dbReference type="Proteomes" id="UP000482800"/>
    </source>
</evidence>
<dbReference type="GO" id="GO:0008198">
    <property type="term" value="F:ferrous iron binding"/>
    <property type="evidence" value="ECO:0007669"/>
    <property type="project" value="TreeGrafter"/>
</dbReference>
<sequence length="149" mass="16477">MTLFSDLLAAARRWASDPGSWPIQPQYDTAERWYARLAETPEHEVWLLTWLPGQETDWHDHGGSAGAFTVVSGALVERTVSGGRVRHTDLPAGSGRRFGAHHVHSVANRGAVPAISIHVYAPALRSMTRYRLLDGKLRVAEVERAGVSW</sequence>
<dbReference type="Gene3D" id="2.60.120.10">
    <property type="entry name" value="Jelly Rolls"/>
    <property type="match status" value="1"/>
</dbReference>
<evidence type="ECO:0000256" key="1">
    <source>
        <dbReference type="ARBA" id="ARBA00006622"/>
    </source>
</evidence>
<comment type="similarity">
    <text evidence="1">Belongs to the cysteine dioxygenase family.</text>
</comment>
<proteinExistence type="inferred from homology"/>
<gene>
    <name evidence="7" type="ORF">Phou_087150</name>
</gene>
<feature type="binding site" evidence="6">
    <location>
        <position position="59"/>
    </location>
    <ligand>
        <name>Fe cation</name>
        <dbReference type="ChEBI" id="CHEBI:24875"/>
        <note>catalytic</note>
    </ligand>
</feature>
<dbReference type="InterPro" id="IPR011051">
    <property type="entry name" value="RmlC_Cupin_sf"/>
</dbReference>
<dbReference type="PANTHER" id="PTHR12918:SF1">
    <property type="entry name" value="CYSTEINE DIOXYGENASE TYPE 1"/>
    <property type="match status" value="1"/>
</dbReference>
<feature type="binding site" evidence="6">
    <location>
        <position position="61"/>
    </location>
    <ligand>
        <name>Fe cation</name>
        <dbReference type="ChEBI" id="CHEBI:24875"/>
        <note>catalytic</note>
    </ligand>
</feature>
<feature type="binding site" evidence="6">
    <location>
        <position position="104"/>
    </location>
    <ligand>
        <name>Fe cation</name>
        <dbReference type="ChEBI" id="CHEBI:24875"/>
        <note>catalytic</note>
    </ligand>
</feature>
<dbReference type="RefSeq" id="WP_173068486.1">
    <property type="nucleotide sequence ID" value="NZ_BAABGO010000004.1"/>
</dbReference>
<keyword evidence="5 6" id="KW-0408">Iron</keyword>
<evidence type="ECO:0000256" key="6">
    <source>
        <dbReference type="PIRSR" id="PIRSR610300-51"/>
    </source>
</evidence>
<dbReference type="GO" id="GO:0016702">
    <property type="term" value="F:oxidoreductase activity, acting on single donors with incorporation of molecular oxygen, incorporation of two atoms of oxygen"/>
    <property type="evidence" value="ECO:0007669"/>
    <property type="project" value="InterPro"/>
</dbReference>
<dbReference type="Proteomes" id="UP000482800">
    <property type="component" value="Unassembled WGS sequence"/>
</dbReference>
<dbReference type="InterPro" id="IPR014710">
    <property type="entry name" value="RmlC-like_jellyroll"/>
</dbReference>
<evidence type="ECO:0000256" key="5">
    <source>
        <dbReference type="ARBA" id="ARBA00023004"/>
    </source>
</evidence>
<organism evidence="7 8">
    <name type="scientific">Phytohabitans houttuyneae</name>
    <dbReference type="NCBI Taxonomy" id="1076126"/>
    <lineage>
        <taxon>Bacteria</taxon>
        <taxon>Bacillati</taxon>
        <taxon>Actinomycetota</taxon>
        <taxon>Actinomycetes</taxon>
        <taxon>Micromonosporales</taxon>
        <taxon>Micromonosporaceae</taxon>
    </lineage>
</organism>
<dbReference type="SUPFAM" id="SSF51182">
    <property type="entry name" value="RmlC-like cupins"/>
    <property type="match status" value="1"/>
</dbReference>
<keyword evidence="3" id="KW-0223">Dioxygenase</keyword>
<name>A0A6V8KVD2_9ACTN</name>